<comment type="caution">
    <text evidence="2">The sequence shown here is derived from an EMBL/GenBank/DDBJ whole genome shotgun (WGS) entry which is preliminary data.</text>
</comment>
<keyword evidence="1" id="KW-0812">Transmembrane</keyword>
<organism evidence="2 3">
    <name type="scientific">Frankia umida</name>
    <dbReference type="NCBI Taxonomy" id="573489"/>
    <lineage>
        <taxon>Bacteria</taxon>
        <taxon>Bacillati</taxon>
        <taxon>Actinomycetota</taxon>
        <taxon>Actinomycetes</taxon>
        <taxon>Frankiales</taxon>
        <taxon>Frankiaceae</taxon>
        <taxon>Frankia</taxon>
    </lineage>
</organism>
<evidence type="ECO:0000256" key="1">
    <source>
        <dbReference type="SAM" id="Phobius"/>
    </source>
</evidence>
<proteinExistence type="predicted"/>
<protein>
    <submittedName>
        <fullName evidence="2">Uncharacterized protein</fullName>
    </submittedName>
</protein>
<keyword evidence="3" id="KW-1185">Reference proteome</keyword>
<dbReference type="RefSeq" id="WP_248815986.1">
    <property type="nucleotide sequence ID" value="NZ_JALKFT010000021.1"/>
</dbReference>
<sequence>MGTTTINAAVLAAETAEHEPPLSWWAATIVTFVAILILAAVLALMTRWERKRNPHSHS</sequence>
<name>A0ABT0K3C7_9ACTN</name>
<gene>
    <name evidence="2" type="ORF">MXD59_18745</name>
</gene>
<reference evidence="2 3" key="1">
    <citation type="submission" date="2022-04" db="EMBL/GenBank/DDBJ databases">
        <title>Genome diversity in the genus Frankia.</title>
        <authorList>
            <person name="Carlos-Shanley C."/>
            <person name="Hahn D."/>
        </authorList>
    </citation>
    <scope>NUCLEOTIDE SEQUENCE [LARGE SCALE GENOMIC DNA]</scope>
    <source>
        <strain evidence="2 3">Ag45/Mut15</strain>
    </source>
</reference>
<accession>A0ABT0K3C7</accession>
<evidence type="ECO:0000313" key="3">
    <source>
        <dbReference type="Proteomes" id="UP001201873"/>
    </source>
</evidence>
<dbReference type="EMBL" id="JALKFT010000021">
    <property type="protein sequence ID" value="MCK9877788.1"/>
    <property type="molecule type" value="Genomic_DNA"/>
</dbReference>
<feature type="transmembrane region" description="Helical" evidence="1">
    <location>
        <begin position="24"/>
        <end position="45"/>
    </location>
</feature>
<evidence type="ECO:0000313" key="2">
    <source>
        <dbReference type="EMBL" id="MCK9877788.1"/>
    </source>
</evidence>
<keyword evidence="1" id="KW-1133">Transmembrane helix</keyword>
<dbReference type="Proteomes" id="UP001201873">
    <property type="component" value="Unassembled WGS sequence"/>
</dbReference>
<keyword evidence="1" id="KW-0472">Membrane</keyword>